<protein>
    <submittedName>
        <fullName evidence="1">Uncharacterized protein</fullName>
    </submittedName>
</protein>
<proteinExistence type="predicted"/>
<reference evidence="1" key="1">
    <citation type="submission" date="2021-01" db="EMBL/GenBank/DDBJ databases">
        <authorList>
            <person name="Corre E."/>
            <person name="Pelletier E."/>
            <person name="Niang G."/>
            <person name="Scheremetjew M."/>
            <person name="Finn R."/>
            <person name="Kale V."/>
            <person name="Holt S."/>
            <person name="Cochrane G."/>
            <person name="Meng A."/>
            <person name="Brown T."/>
            <person name="Cohen L."/>
        </authorList>
    </citation>
    <scope>NUCLEOTIDE SEQUENCE</scope>
    <source>
        <strain evidence="1">FSP1.4</strain>
    </source>
</reference>
<accession>A0A7S3N6H9</accession>
<organism evidence="1">
    <name type="scientific">Euplotes harpa</name>
    <dbReference type="NCBI Taxonomy" id="151035"/>
    <lineage>
        <taxon>Eukaryota</taxon>
        <taxon>Sar</taxon>
        <taxon>Alveolata</taxon>
        <taxon>Ciliophora</taxon>
        <taxon>Intramacronucleata</taxon>
        <taxon>Spirotrichea</taxon>
        <taxon>Hypotrichia</taxon>
        <taxon>Euplotida</taxon>
        <taxon>Euplotidae</taxon>
        <taxon>Euplotes</taxon>
    </lineage>
</organism>
<gene>
    <name evidence="1" type="ORF">EHAR0213_LOCUS7901</name>
</gene>
<dbReference type="EMBL" id="HBII01018691">
    <property type="protein sequence ID" value="CAE0348989.1"/>
    <property type="molecule type" value="Transcribed_RNA"/>
</dbReference>
<name>A0A7S3N6H9_9SPIT</name>
<evidence type="ECO:0000313" key="1">
    <source>
        <dbReference type="EMBL" id="CAE0348989.1"/>
    </source>
</evidence>
<sequence>MRRILVVEILMDVNLLSSVGMTSSSIDIFFSFTSYFSMEDRVPLSLLKPAKMKMVLSSKIHAEHCDLCTESWTDSLLCQTFVETLKYSQDFSWIFSSMSYPPNV</sequence>
<dbReference type="AlphaFoldDB" id="A0A7S3N6H9"/>